<feature type="transmembrane region" description="Helical" evidence="1">
    <location>
        <begin position="173"/>
        <end position="195"/>
    </location>
</feature>
<sequence length="418" mass="46433">MLTAQLGCLFGSVCVMMLIDPRFAARKSMGIALVSVLLAVGTTTALGLLLGGPYCELAGVAVVAVAAFYLARRRDFRTLFAVCSSLLFEVCCHLLSEVLLSLLKPPGAIWIRAAVFAAGIMVVWFLLRPRLLEMARGVEWGWGRLCLVPLLMALSMLMLLSDRDTAMGEPMHLAGATAVLVTAIVLYGVLTFLFLQLERQSEMQRENMLLQTQVSAMENQLGVLQDQQRERIIYHDLRHYAQVISACMQRGEREEALENLETLCSVVNTLEEREQARIYCKSLTLNAALSHYIQLAEQMGISVTTSLDFPDEFAVDKLELSVVFANAIENAINACLRMPAGAERKISLVSYPYRRRQYIEISNTCAEQVSFDRKSGRPLTDRDGHGTGSLSIAAFAQKYGALLRYENSDGWFSLRLLL</sequence>
<dbReference type="GO" id="GO:0016301">
    <property type="term" value="F:kinase activity"/>
    <property type="evidence" value="ECO:0007669"/>
    <property type="project" value="UniProtKB-KW"/>
</dbReference>
<evidence type="ECO:0000313" key="4">
    <source>
        <dbReference type="Proteomes" id="UP000620366"/>
    </source>
</evidence>
<feature type="transmembrane region" description="Helical" evidence="1">
    <location>
        <begin position="139"/>
        <end position="161"/>
    </location>
</feature>
<keyword evidence="1" id="KW-1133">Transmembrane helix</keyword>
<proteinExistence type="predicted"/>
<gene>
    <name evidence="3" type="ORF">H8695_04500</name>
</gene>
<accession>A0A926DEQ5</accession>
<keyword evidence="1" id="KW-0812">Transmembrane</keyword>
<keyword evidence="3" id="KW-0808">Transferase</keyword>
<dbReference type="CDD" id="cd16935">
    <property type="entry name" value="HATPase_AgrC-ComD-like"/>
    <property type="match status" value="1"/>
</dbReference>
<organism evidence="3 4">
    <name type="scientific">Feifania hominis</name>
    <dbReference type="NCBI Taxonomy" id="2763660"/>
    <lineage>
        <taxon>Bacteria</taxon>
        <taxon>Bacillati</taxon>
        <taxon>Bacillota</taxon>
        <taxon>Clostridia</taxon>
        <taxon>Eubacteriales</taxon>
        <taxon>Feifaniaceae</taxon>
        <taxon>Feifania</taxon>
    </lineage>
</organism>
<keyword evidence="1" id="KW-0472">Membrane</keyword>
<feature type="transmembrane region" description="Helical" evidence="1">
    <location>
        <begin position="109"/>
        <end position="127"/>
    </location>
</feature>
<dbReference type="Gene3D" id="3.30.565.10">
    <property type="entry name" value="Histidine kinase-like ATPase, C-terminal domain"/>
    <property type="match status" value="1"/>
</dbReference>
<feature type="transmembrane region" description="Helical" evidence="1">
    <location>
        <begin position="48"/>
        <end position="71"/>
    </location>
</feature>
<comment type="caution">
    <text evidence="3">The sequence shown here is derived from an EMBL/GenBank/DDBJ whole genome shotgun (WGS) entry which is preliminary data.</text>
</comment>
<reference evidence="3" key="1">
    <citation type="submission" date="2020-08" db="EMBL/GenBank/DDBJ databases">
        <title>Genome public.</title>
        <authorList>
            <person name="Liu C."/>
            <person name="Sun Q."/>
        </authorList>
    </citation>
    <scope>NUCLEOTIDE SEQUENCE</scope>
    <source>
        <strain evidence="3">BX7</strain>
    </source>
</reference>
<evidence type="ECO:0000313" key="3">
    <source>
        <dbReference type="EMBL" id="MBC8535949.1"/>
    </source>
</evidence>
<dbReference type="AlphaFoldDB" id="A0A926DEQ5"/>
<feature type="domain" description="Sensor histidine kinase NatK-like C-terminal" evidence="2">
    <location>
        <begin position="318"/>
        <end position="418"/>
    </location>
</feature>
<dbReference type="EMBL" id="JACRSP010000002">
    <property type="protein sequence ID" value="MBC8535949.1"/>
    <property type="molecule type" value="Genomic_DNA"/>
</dbReference>
<keyword evidence="4" id="KW-1185">Reference proteome</keyword>
<evidence type="ECO:0000256" key="1">
    <source>
        <dbReference type="SAM" id="Phobius"/>
    </source>
</evidence>
<feature type="transmembrane region" description="Helical" evidence="1">
    <location>
        <begin position="78"/>
        <end position="103"/>
    </location>
</feature>
<name>A0A926DEQ5_9FIRM</name>
<dbReference type="InterPro" id="IPR032834">
    <property type="entry name" value="NatK-like_C"/>
</dbReference>
<dbReference type="SUPFAM" id="SSF55874">
    <property type="entry name" value="ATPase domain of HSP90 chaperone/DNA topoisomerase II/histidine kinase"/>
    <property type="match status" value="1"/>
</dbReference>
<dbReference type="Proteomes" id="UP000620366">
    <property type="component" value="Unassembled WGS sequence"/>
</dbReference>
<evidence type="ECO:0000259" key="2">
    <source>
        <dbReference type="Pfam" id="PF14501"/>
    </source>
</evidence>
<keyword evidence="3" id="KW-0418">Kinase</keyword>
<dbReference type="Pfam" id="PF14501">
    <property type="entry name" value="HATPase_c_5"/>
    <property type="match status" value="1"/>
</dbReference>
<dbReference type="InterPro" id="IPR036890">
    <property type="entry name" value="HATPase_C_sf"/>
</dbReference>
<protein>
    <submittedName>
        <fullName evidence="3">Sensor histidine kinase</fullName>
    </submittedName>
</protein>